<keyword evidence="2" id="KW-1185">Reference proteome</keyword>
<name>A0A4R0GWU7_9ENTR</name>
<dbReference type="OrthoDB" id="9802987at2"/>
<sequence length="284" mass="33259">MMNTIPHKIHQVYTKGMAALPTEVHASIERLRQLNPGWEYYFYDEEKMLAYLHAHYGQEMLALYQKINPQYGAARADFFRYLLMYREGGVYLDIKSSCTVPFSEVIPPDCEILLCNWDNKPQGCDNNMGKHDELAFLKNGEYQQWNIIVAPASPYIKAVIDEVVDRLKRYKPWRYGVGMRGVLNTTGPIPFTLGIEKVRKCARFRQQENHRNVGLVYRNVSKKTIKQFNTSHYSKLRSPVVTLTGADHFYYLLWRAFIFPFWRLKKNTINESKKVLGKLKSRCI</sequence>
<dbReference type="InterPro" id="IPR029044">
    <property type="entry name" value="Nucleotide-diphossugar_trans"/>
</dbReference>
<keyword evidence="1" id="KW-0808">Transferase</keyword>
<dbReference type="Gene3D" id="3.90.550.20">
    <property type="match status" value="1"/>
</dbReference>
<dbReference type="PANTHER" id="PTHR31834">
    <property type="entry name" value="INITIATION-SPECIFIC ALPHA-1,6-MANNOSYLTRANSFERASE"/>
    <property type="match status" value="1"/>
</dbReference>
<accession>A0A4R0GWU7</accession>
<dbReference type="Pfam" id="PF04488">
    <property type="entry name" value="Gly_transf_sug"/>
    <property type="match status" value="1"/>
</dbReference>
<dbReference type="AlphaFoldDB" id="A0A4R0GWU7"/>
<dbReference type="RefSeq" id="WP_131411643.1">
    <property type="nucleotide sequence ID" value="NZ_CATKPI010000001.1"/>
</dbReference>
<dbReference type="InterPro" id="IPR039367">
    <property type="entry name" value="Och1-like"/>
</dbReference>
<dbReference type="GO" id="GO:0000009">
    <property type="term" value="F:alpha-1,6-mannosyltransferase activity"/>
    <property type="evidence" value="ECO:0007669"/>
    <property type="project" value="InterPro"/>
</dbReference>
<protein>
    <submittedName>
        <fullName evidence="1">Glycosyl transferase</fullName>
    </submittedName>
</protein>
<dbReference type="PANTHER" id="PTHR31834:SF1">
    <property type="entry name" value="INITIATION-SPECIFIC ALPHA-1,6-MANNOSYLTRANSFERASE"/>
    <property type="match status" value="1"/>
</dbReference>
<dbReference type="InterPro" id="IPR007577">
    <property type="entry name" value="GlycoTrfase_DXD_sugar-bd_CS"/>
</dbReference>
<gene>
    <name evidence="1" type="ORF">E0L21_17320</name>
</gene>
<evidence type="ECO:0000313" key="1">
    <source>
        <dbReference type="EMBL" id="TCC02417.1"/>
    </source>
</evidence>
<dbReference type="GO" id="GO:0006487">
    <property type="term" value="P:protein N-linked glycosylation"/>
    <property type="evidence" value="ECO:0007669"/>
    <property type="project" value="TreeGrafter"/>
</dbReference>
<comment type="caution">
    <text evidence="1">The sequence shown here is derived from an EMBL/GenBank/DDBJ whole genome shotgun (WGS) entry which is preliminary data.</text>
</comment>
<dbReference type="SUPFAM" id="SSF53448">
    <property type="entry name" value="Nucleotide-diphospho-sugar transferases"/>
    <property type="match status" value="1"/>
</dbReference>
<evidence type="ECO:0000313" key="2">
    <source>
        <dbReference type="Proteomes" id="UP000291793"/>
    </source>
</evidence>
<organism evidence="1 2">
    <name type="scientific">Kosakonia quasisacchari</name>
    <dbReference type="NCBI Taxonomy" id="2529380"/>
    <lineage>
        <taxon>Bacteria</taxon>
        <taxon>Pseudomonadati</taxon>
        <taxon>Pseudomonadota</taxon>
        <taxon>Gammaproteobacteria</taxon>
        <taxon>Enterobacterales</taxon>
        <taxon>Enterobacteriaceae</taxon>
        <taxon>Kosakonia</taxon>
    </lineage>
</organism>
<dbReference type="Proteomes" id="UP000291793">
    <property type="component" value="Unassembled WGS sequence"/>
</dbReference>
<reference evidence="1 2" key="1">
    <citation type="submission" date="2019-02" db="EMBL/GenBank/DDBJ databases">
        <title>The draft genome of Kosakonia quasisacchari strain WCHKQ120001.</title>
        <authorList>
            <person name="Wang C."/>
            <person name="Feng Y."/>
            <person name="Zong Z."/>
        </authorList>
    </citation>
    <scope>NUCLEOTIDE SEQUENCE [LARGE SCALE GENOMIC DNA]</scope>
    <source>
        <strain evidence="1 2">WCHKQ120001</strain>
    </source>
</reference>
<proteinExistence type="predicted"/>
<dbReference type="EMBL" id="SJOP01000016">
    <property type="protein sequence ID" value="TCC02417.1"/>
    <property type="molecule type" value="Genomic_DNA"/>
</dbReference>